<feature type="compositionally biased region" description="Low complexity" evidence="1">
    <location>
        <begin position="643"/>
        <end position="665"/>
    </location>
</feature>
<proteinExistence type="predicted"/>
<dbReference type="InterPro" id="IPR005312">
    <property type="entry name" value="DUF1759"/>
</dbReference>
<dbReference type="STRING" id="135651.G0P9E2"/>
<feature type="region of interest" description="Disordered" evidence="1">
    <location>
        <begin position="641"/>
        <end position="675"/>
    </location>
</feature>
<organism evidence="3">
    <name type="scientific">Caenorhabditis brenneri</name>
    <name type="common">Nematode worm</name>
    <dbReference type="NCBI Taxonomy" id="135651"/>
    <lineage>
        <taxon>Eukaryota</taxon>
        <taxon>Metazoa</taxon>
        <taxon>Ecdysozoa</taxon>
        <taxon>Nematoda</taxon>
        <taxon>Chromadorea</taxon>
        <taxon>Rhabditida</taxon>
        <taxon>Rhabditina</taxon>
        <taxon>Rhabditomorpha</taxon>
        <taxon>Rhabditoidea</taxon>
        <taxon>Rhabditidae</taxon>
        <taxon>Peloderinae</taxon>
        <taxon>Caenorhabditis</taxon>
    </lineage>
</organism>
<accession>G0P9E2</accession>
<keyword evidence="3" id="KW-1185">Reference proteome</keyword>
<dbReference type="Pfam" id="PF03564">
    <property type="entry name" value="DUF1759"/>
    <property type="match status" value="1"/>
</dbReference>
<dbReference type="EMBL" id="GL380150">
    <property type="protein sequence ID" value="EGT48481.1"/>
    <property type="molecule type" value="Genomic_DNA"/>
</dbReference>
<feature type="compositionally biased region" description="Basic and acidic residues" evidence="1">
    <location>
        <begin position="244"/>
        <end position="255"/>
    </location>
</feature>
<evidence type="ECO:0000313" key="2">
    <source>
        <dbReference type="EMBL" id="EGT48481.1"/>
    </source>
</evidence>
<evidence type="ECO:0000313" key="3">
    <source>
        <dbReference type="Proteomes" id="UP000008068"/>
    </source>
</evidence>
<protein>
    <submittedName>
        <fullName evidence="2">Uncharacterized protein</fullName>
    </submittedName>
</protein>
<dbReference type="InParanoid" id="G0P9E2"/>
<evidence type="ECO:0000256" key="1">
    <source>
        <dbReference type="SAM" id="MobiDB-lite"/>
    </source>
</evidence>
<dbReference type="eggNOG" id="ENOG502THP6">
    <property type="taxonomic scope" value="Eukaryota"/>
</dbReference>
<gene>
    <name evidence="2" type="ORF">CAEBREN_24384</name>
</gene>
<reference evidence="3" key="1">
    <citation type="submission" date="2011-07" db="EMBL/GenBank/DDBJ databases">
        <authorList>
            <consortium name="Caenorhabditis brenneri Sequencing and Analysis Consortium"/>
            <person name="Wilson R.K."/>
        </authorList>
    </citation>
    <scope>NUCLEOTIDE SEQUENCE [LARGE SCALE GENOMIC DNA]</scope>
    <source>
        <strain evidence="3">PB2801</strain>
    </source>
</reference>
<feature type="compositionally biased region" description="Basic and acidic residues" evidence="1">
    <location>
        <begin position="268"/>
        <end position="281"/>
    </location>
</feature>
<dbReference type="Proteomes" id="UP000008068">
    <property type="component" value="Unassembled WGS sequence"/>
</dbReference>
<dbReference type="OrthoDB" id="5919279at2759"/>
<sequence>MAILKATLISQKRQITAFANTAKEHLTDSQEVLLDINSGVSDLEEIREKILDCLANSEGSLERLEDLDQWIQKEIAADPVTAADVDLAEKYTRIMREYADQQRDYPRLIRQLKYVTTKLAIIVETEEEWQAKPPTPRKKLDEIDSRWKDLFEEENDSVYGETKDLDALVEEKVQKILRRSELHPSIDDKKKENLEATVQNFQRKLKEMEKEAKKEDIKKKEQHEQMMAMEAEIRKLKMKVKEENMMAGDKAKENVKSGSKTVKKEKRRTSPGEPTREKSSDSESLNSSDESSEDNELSDNDFSSDFEGETKTKKKKHKGQMLKLRLQEPPKFDGTDITVYEEFRAIFMEGYGKRSDLSAVTKLIQLKSCLSGQAKDLLASIQLRGRNFKLAMEILDDNYLTRAKPVATLDKRFRKMAIHQKDYKQMKKDASKMFATIYDMQNRGVNVNMPYIHDPLIAKFPAEIAEELAIKVQRSKFKGDFKKVQNWINKILNAKIAIQERRENLKQSDIVLLGDEDEVSEVDSECETDDEQENQKITTKKHSASGCVFHCNEEDNDHEFWKCHKSPNDKYLFAKENRMCLVCFSNEHYSWHCNITSVCKYCHGKHNTTLHYGVMNDEIQRNGNTWQQQNQNFYQYSNPGYHQNQQFGSQPQQSGNQQYGSQPPQVSGAASSESH</sequence>
<feature type="region of interest" description="Disordered" evidence="1">
    <location>
        <begin position="244"/>
        <end position="326"/>
    </location>
</feature>
<name>G0P9E2_CAEBE</name>
<dbReference type="PANTHER" id="PTHR47331">
    <property type="entry name" value="PHD-TYPE DOMAIN-CONTAINING PROTEIN"/>
    <property type="match status" value="1"/>
</dbReference>
<dbReference type="AlphaFoldDB" id="G0P9E2"/>
<feature type="compositionally biased region" description="Acidic residues" evidence="1">
    <location>
        <begin position="290"/>
        <end position="307"/>
    </location>
</feature>
<dbReference type="HOGENOM" id="CLU_028764_0_0_1"/>